<dbReference type="SMART" id="SM00249">
    <property type="entry name" value="PHD"/>
    <property type="match status" value="1"/>
</dbReference>
<feature type="compositionally biased region" description="Polar residues" evidence="7">
    <location>
        <begin position="194"/>
        <end position="205"/>
    </location>
</feature>
<dbReference type="GO" id="GO:0008270">
    <property type="term" value="F:zinc ion binding"/>
    <property type="evidence" value="ECO:0007669"/>
    <property type="project" value="UniProtKB-KW"/>
</dbReference>
<evidence type="ECO:0000256" key="7">
    <source>
        <dbReference type="SAM" id="MobiDB-lite"/>
    </source>
</evidence>
<feature type="compositionally biased region" description="Low complexity" evidence="7">
    <location>
        <begin position="1369"/>
        <end position="1391"/>
    </location>
</feature>
<dbReference type="Gene3D" id="1.20.920.10">
    <property type="entry name" value="Bromodomain-like"/>
    <property type="match status" value="1"/>
</dbReference>
<dbReference type="InterPro" id="IPR019787">
    <property type="entry name" value="Znf_PHD-finger"/>
</dbReference>
<protein>
    <submittedName>
        <fullName evidence="10">Uncharacterized protein</fullName>
    </submittedName>
</protein>
<name>A0AAD3CV30_9STRA</name>
<dbReference type="EMBL" id="BLLK01000046">
    <property type="protein sequence ID" value="GFH52782.1"/>
    <property type="molecule type" value="Genomic_DNA"/>
</dbReference>
<dbReference type="Pfam" id="PF00439">
    <property type="entry name" value="Bromodomain"/>
    <property type="match status" value="1"/>
</dbReference>
<keyword evidence="2 6" id="KW-0863">Zinc-finger</keyword>
<dbReference type="Gene3D" id="3.30.40.10">
    <property type="entry name" value="Zinc/RING finger domain, C3HC4 (zinc finger)"/>
    <property type="match status" value="1"/>
</dbReference>
<feature type="domain" description="PHD-type" evidence="9">
    <location>
        <begin position="755"/>
        <end position="801"/>
    </location>
</feature>
<feature type="region of interest" description="Disordered" evidence="7">
    <location>
        <begin position="40"/>
        <end position="96"/>
    </location>
</feature>
<evidence type="ECO:0000256" key="4">
    <source>
        <dbReference type="ARBA" id="ARBA00023117"/>
    </source>
</evidence>
<comment type="caution">
    <text evidence="10">The sequence shown here is derived from an EMBL/GenBank/DDBJ whole genome shotgun (WGS) entry which is preliminary data.</text>
</comment>
<dbReference type="SUPFAM" id="SSF57903">
    <property type="entry name" value="FYVE/PHD zinc finger"/>
    <property type="match status" value="1"/>
</dbReference>
<dbReference type="Proteomes" id="UP001054902">
    <property type="component" value="Unassembled WGS sequence"/>
</dbReference>
<evidence type="ECO:0000259" key="8">
    <source>
        <dbReference type="PROSITE" id="PS50014"/>
    </source>
</evidence>
<dbReference type="InterPro" id="IPR001965">
    <property type="entry name" value="Znf_PHD"/>
</dbReference>
<feature type="compositionally biased region" description="Basic and acidic residues" evidence="7">
    <location>
        <begin position="77"/>
        <end position="90"/>
    </location>
</feature>
<keyword evidence="4 5" id="KW-0103">Bromodomain</keyword>
<feature type="compositionally biased region" description="Low complexity" evidence="7">
    <location>
        <begin position="1216"/>
        <end position="1226"/>
    </location>
</feature>
<gene>
    <name evidence="10" type="ORF">CTEN210_09258</name>
</gene>
<evidence type="ECO:0000313" key="10">
    <source>
        <dbReference type="EMBL" id="GFH52782.1"/>
    </source>
</evidence>
<accession>A0AAD3CV30</accession>
<evidence type="ECO:0000256" key="5">
    <source>
        <dbReference type="PROSITE-ProRule" id="PRU00035"/>
    </source>
</evidence>
<evidence type="ECO:0000259" key="9">
    <source>
        <dbReference type="PROSITE" id="PS50016"/>
    </source>
</evidence>
<dbReference type="PROSITE" id="PS50016">
    <property type="entry name" value="ZF_PHD_2"/>
    <property type="match status" value="1"/>
</dbReference>
<reference evidence="10 11" key="1">
    <citation type="journal article" date="2021" name="Sci. Rep.">
        <title>The genome of the diatom Chaetoceros tenuissimus carries an ancient integrated fragment of an extant virus.</title>
        <authorList>
            <person name="Hongo Y."/>
            <person name="Kimura K."/>
            <person name="Takaki Y."/>
            <person name="Yoshida Y."/>
            <person name="Baba S."/>
            <person name="Kobayashi G."/>
            <person name="Nagasaki K."/>
            <person name="Hano T."/>
            <person name="Tomaru Y."/>
        </authorList>
    </citation>
    <scope>NUCLEOTIDE SEQUENCE [LARGE SCALE GENOMIC DNA]</scope>
    <source>
        <strain evidence="10 11">NIES-3715</strain>
    </source>
</reference>
<feature type="domain" description="Bromo" evidence="8">
    <location>
        <begin position="850"/>
        <end position="940"/>
    </location>
</feature>
<feature type="compositionally biased region" description="Basic and acidic residues" evidence="7">
    <location>
        <begin position="1340"/>
        <end position="1351"/>
    </location>
</feature>
<dbReference type="InterPro" id="IPR011011">
    <property type="entry name" value="Znf_FYVE_PHD"/>
</dbReference>
<dbReference type="SUPFAM" id="SSF47370">
    <property type="entry name" value="Bromodomain"/>
    <property type="match status" value="1"/>
</dbReference>
<feature type="compositionally biased region" description="Basic and acidic residues" evidence="7">
    <location>
        <begin position="206"/>
        <end position="222"/>
    </location>
</feature>
<feature type="compositionally biased region" description="Low complexity" evidence="7">
    <location>
        <begin position="168"/>
        <end position="179"/>
    </location>
</feature>
<feature type="region of interest" description="Disordered" evidence="7">
    <location>
        <begin position="1298"/>
        <end position="1395"/>
    </location>
</feature>
<dbReference type="SMART" id="SM00297">
    <property type="entry name" value="BROMO"/>
    <property type="match status" value="1"/>
</dbReference>
<proteinExistence type="predicted"/>
<evidence type="ECO:0000256" key="1">
    <source>
        <dbReference type="ARBA" id="ARBA00022723"/>
    </source>
</evidence>
<dbReference type="PROSITE" id="PS50014">
    <property type="entry name" value="BROMODOMAIN_2"/>
    <property type="match status" value="1"/>
</dbReference>
<keyword evidence="3" id="KW-0862">Zinc</keyword>
<keyword evidence="1" id="KW-0479">Metal-binding</keyword>
<dbReference type="InterPro" id="IPR013083">
    <property type="entry name" value="Znf_RING/FYVE/PHD"/>
</dbReference>
<feature type="compositionally biased region" description="Polar residues" evidence="7">
    <location>
        <begin position="150"/>
        <end position="167"/>
    </location>
</feature>
<feature type="compositionally biased region" description="Acidic residues" evidence="7">
    <location>
        <begin position="313"/>
        <end position="322"/>
    </location>
</feature>
<sequence length="1424" mass="158643">MPSYEEKNCHSLINLTILDPPRWGWSASGGIVDVLPPHEAARRRKGRRDFINSDVREKKRLKKENTQQAATDGITDGSKKEEEKSNEASDSKAPPIAKDAVIVEQAQKVPSQVINAPTVSIVEKESDAHKTAEITSSIHAENSIALASTTLSEPSQTMNSTTDATVASQSSLDKSQSNSGGTIASKGTQRKDSATVNEANTNAIENQKEKKGNGKKETNLKTKYDYGPQYNIIPKTKGRSKRDKFDIEVVPLKEDGTVHPDAYHRGLAGHEPRLKGGQLLCDIDKTDTNYGYDVPRKLVIKVKIEFPLCEPEWSDDEDDDDNKELLDASQGVRRNARRGEKVKPFVSETERRIRREEKLKNIPRYRDIVQFDLSNPKTPTPMLYASDIATEFGLSLCTTLDLARSIQTQIDSFVKQTVNYHVPISEKDHLLQPRGKNSLLQPPKYTNPKILHGGHCATNVTTVLKPFEVRNVVNELIEEGDAKTGGTKIATTPKEVKVTEINFDYDVAKPEEIPQHDISKLNLDRVYLDTFMERARDAVRRGTKVAAGGDVGKLKIIKNGTCHFCHKARNQVIQFTCGNVAHCYCDLHTCRRLGFKLEDATIDMIDYCPVCSLQCTCYRCSTKVTTLLPQFATACRRQGVGPADVEYDFIFNCSRTLHKTVKDACTQDKKKSSSRRKSFTPTNSRDDTPSVVPKVPKEEFPNELSGGINKDPSSENDYFTIFEPDGKTLLEDLRDKARKEVPVATPVVSPEIGNVDYCVECSNSGDFIYCVKCPRTFHADCIKSDQKSLEEAGQCPKCIEDSSEMSNSILNGDSSYDKLLAVFQQHSSQQDFEKRVRILSKIHDMIKVLSEYDFGSIFSEPVDMKLVRDYKKYVKRPMDLGTISMNLLNGAYCKATQKSRELVDTEKATDMDIIIFNVVKDIEQVWQNCFLYNREGSSFHRMGQVLQRKAKAISNASFYSELDPFVTKNLVSFIEICDEQRSELSNSLNVWIPKTKYSVNVSQRGPPTQRTTIGIYDPDTHMVVKQYSSYMAASVVCDFLSKLGHKPGMKVANRQRLRELINASAKDPGLLLFGYRWIPMDLIRSGSFVASPKIDKVKLENAVGTDKSSNSKYIIHSRCKISGAILKEFQSIEDAHKHWSNYIQNSFHVGKSAEGDTSLAVFKLKYLDGDGHIDSMEWNWIEPTNENKTEKSTTEKHLGVNESSLGAPGHKLSKGVESQQQSVETQSTEKRDVVESTAKFDDKIKTTSDKDVGMKHEVLPEEKVQTIIGKVDETRTKEEQLEMDTKVCDETVTTKAVAENSVETTDQAEEASKSVDTDVQVVNGKSSSDDETKINTLSRSNEDTDVNMKDTDEVDSSSRLATSNTDGVGNPSHGFSSNPGGSSNPSESGRSALDVEMAASLLDFARAPVAVTEPTSSEQKDTST</sequence>
<feature type="region of interest" description="Disordered" evidence="7">
    <location>
        <begin position="668"/>
        <end position="711"/>
    </location>
</feature>
<evidence type="ECO:0000256" key="6">
    <source>
        <dbReference type="PROSITE-ProRule" id="PRU00146"/>
    </source>
</evidence>
<dbReference type="InterPro" id="IPR036427">
    <property type="entry name" value="Bromodomain-like_sf"/>
</dbReference>
<organism evidence="10 11">
    <name type="scientific">Chaetoceros tenuissimus</name>
    <dbReference type="NCBI Taxonomy" id="426638"/>
    <lineage>
        <taxon>Eukaryota</taxon>
        <taxon>Sar</taxon>
        <taxon>Stramenopiles</taxon>
        <taxon>Ochrophyta</taxon>
        <taxon>Bacillariophyta</taxon>
        <taxon>Coscinodiscophyceae</taxon>
        <taxon>Chaetocerotophycidae</taxon>
        <taxon>Chaetocerotales</taxon>
        <taxon>Chaetocerotaceae</taxon>
        <taxon>Chaetoceros</taxon>
    </lineage>
</organism>
<feature type="region of interest" description="Disordered" evidence="7">
    <location>
        <begin position="150"/>
        <end position="222"/>
    </location>
</feature>
<dbReference type="CDD" id="cd04369">
    <property type="entry name" value="Bromodomain"/>
    <property type="match status" value="1"/>
</dbReference>
<feature type="compositionally biased region" description="Basic and acidic residues" evidence="7">
    <location>
        <begin position="48"/>
        <end position="57"/>
    </location>
</feature>
<feature type="region of interest" description="Disordered" evidence="7">
    <location>
        <begin position="1405"/>
        <end position="1424"/>
    </location>
</feature>
<evidence type="ECO:0000256" key="3">
    <source>
        <dbReference type="ARBA" id="ARBA00022833"/>
    </source>
</evidence>
<feature type="region of interest" description="Disordered" evidence="7">
    <location>
        <begin position="1184"/>
        <end position="1234"/>
    </location>
</feature>
<feature type="compositionally biased region" description="Basic and acidic residues" evidence="7">
    <location>
        <begin position="1185"/>
        <end position="1199"/>
    </location>
</feature>
<feature type="region of interest" description="Disordered" evidence="7">
    <location>
        <begin position="313"/>
        <end position="340"/>
    </location>
</feature>
<dbReference type="InterPro" id="IPR001487">
    <property type="entry name" value="Bromodomain"/>
</dbReference>
<feature type="compositionally biased region" description="Polar residues" evidence="7">
    <location>
        <begin position="1357"/>
        <end position="1367"/>
    </location>
</feature>
<evidence type="ECO:0000313" key="11">
    <source>
        <dbReference type="Proteomes" id="UP001054902"/>
    </source>
</evidence>
<keyword evidence="11" id="KW-1185">Reference proteome</keyword>
<dbReference type="PRINTS" id="PR00503">
    <property type="entry name" value="BROMODOMAIN"/>
</dbReference>
<evidence type="ECO:0000256" key="2">
    <source>
        <dbReference type="ARBA" id="ARBA00022771"/>
    </source>
</evidence>